<organism evidence="1 2">
    <name type="scientific">Nocardia arthritidis</name>
    <dbReference type="NCBI Taxonomy" id="228602"/>
    <lineage>
        <taxon>Bacteria</taxon>
        <taxon>Bacillati</taxon>
        <taxon>Actinomycetota</taxon>
        <taxon>Actinomycetes</taxon>
        <taxon>Mycobacteriales</taxon>
        <taxon>Nocardiaceae</taxon>
        <taxon>Nocardia</taxon>
    </lineage>
</organism>
<accession>A0A6G9YCS2</accession>
<evidence type="ECO:0008006" key="3">
    <source>
        <dbReference type="Google" id="ProtNLM"/>
    </source>
</evidence>
<name>A0A6G9YCS2_9NOCA</name>
<dbReference type="EMBL" id="CP046172">
    <property type="protein sequence ID" value="QIS10964.1"/>
    <property type="molecule type" value="Genomic_DNA"/>
</dbReference>
<dbReference type="Proteomes" id="UP000503540">
    <property type="component" value="Chromosome"/>
</dbReference>
<sequence length="186" mass="20866">MLTLRFGPLSASTIHRVRAADTEQVRTWVGRFANNPDFAEILDSQTPIEPFPCADSRLLEALMLIKFGPLPFWLDADIRWSDAQQIQTWTDRFLIGGNFEHIIYGEEEVSAWAEAHVRAKNLIETWAADKAEAEGRAEALLDLLTVKFGTLPEHITDTVQAANLGQLEAWTGRILSVATLDDVFTE</sequence>
<reference evidence="1 2" key="1">
    <citation type="journal article" date="2019" name="ACS Chem. Biol.">
        <title>Identification and Mobilization of a Cryptic Antibiotic Biosynthesis Gene Locus from a Human-Pathogenic Nocardia Isolate.</title>
        <authorList>
            <person name="Herisse M."/>
            <person name="Ishida K."/>
            <person name="Porter J.L."/>
            <person name="Howden B."/>
            <person name="Hertweck C."/>
            <person name="Stinear T.P."/>
            <person name="Pidot S.J."/>
        </authorList>
    </citation>
    <scope>NUCLEOTIDE SEQUENCE [LARGE SCALE GENOMIC DNA]</scope>
    <source>
        <strain evidence="1 2">AUSMDU00012717</strain>
    </source>
</reference>
<dbReference type="AlphaFoldDB" id="A0A6G9YCS2"/>
<dbReference type="RefSeq" id="WP_167473859.1">
    <property type="nucleotide sequence ID" value="NZ_CP046172.1"/>
</dbReference>
<evidence type="ECO:0000313" key="1">
    <source>
        <dbReference type="EMBL" id="QIS10964.1"/>
    </source>
</evidence>
<keyword evidence="2" id="KW-1185">Reference proteome</keyword>
<dbReference type="KEGG" id="nah:F5544_15405"/>
<evidence type="ECO:0000313" key="2">
    <source>
        <dbReference type="Proteomes" id="UP000503540"/>
    </source>
</evidence>
<protein>
    <recommendedName>
        <fullName evidence="3">DUF4351 domain-containing protein</fullName>
    </recommendedName>
</protein>
<proteinExistence type="predicted"/>
<gene>
    <name evidence="1" type="ORF">F5544_15405</name>
</gene>